<protein>
    <submittedName>
        <fullName evidence="1">Uncharacterized protein</fullName>
    </submittedName>
</protein>
<comment type="caution">
    <text evidence="1">The sequence shown here is derived from an EMBL/GenBank/DDBJ whole genome shotgun (WGS) entry which is preliminary data.</text>
</comment>
<proteinExistence type="predicted"/>
<dbReference type="AlphaFoldDB" id="A0A133VQU2"/>
<gene>
    <name evidence="1" type="ORF">AKJ59_00525</name>
</gene>
<accession>A0A133VQU2</accession>
<keyword evidence="2" id="KW-1185">Reference proteome</keyword>
<dbReference type="Proteomes" id="UP000070248">
    <property type="component" value="Unassembled WGS sequence"/>
</dbReference>
<dbReference type="EMBL" id="LHYL01000005">
    <property type="protein sequence ID" value="KXB08793.1"/>
    <property type="molecule type" value="Genomic_DNA"/>
</dbReference>
<name>A0A133VQU2_9EURY</name>
<evidence type="ECO:0000313" key="2">
    <source>
        <dbReference type="Proteomes" id="UP000070248"/>
    </source>
</evidence>
<evidence type="ECO:0000313" key="1">
    <source>
        <dbReference type="EMBL" id="KXB08793.1"/>
    </source>
</evidence>
<organism evidence="1 2">
    <name type="scientific">candidate division MSBL1 archaeon SCGC-AAA385M02</name>
    <dbReference type="NCBI Taxonomy" id="1698287"/>
    <lineage>
        <taxon>Archaea</taxon>
        <taxon>Methanobacteriati</taxon>
        <taxon>Methanobacteriota</taxon>
        <taxon>candidate division MSBL1</taxon>
    </lineage>
</organism>
<sequence>MGNRREATYSLTGKFQFMECEYCGQKFAVMVVNQHNEDSTYDYTQHGKYYLWMITGAKYCPFCGKEVSWDNSSKQTIKRGE</sequence>
<reference evidence="1 2" key="1">
    <citation type="journal article" date="2016" name="Sci. Rep.">
        <title>Metabolic traits of an uncultured archaeal lineage -MSBL1- from brine pools of the Red Sea.</title>
        <authorList>
            <person name="Mwirichia R."/>
            <person name="Alam I."/>
            <person name="Rashid M."/>
            <person name="Vinu M."/>
            <person name="Ba-Alawi W."/>
            <person name="Anthony Kamau A."/>
            <person name="Kamanda Ngugi D."/>
            <person name="Goker M."/>
            <person name="Klenk H.P."/>
            <person name="Bajic V."/>
            <person name="Stingl U."/>
        </authorList>
    </citation>
    <scope>NUCLEOTIDE SEQUENCE [LARGE SCALE GENOMIC DNA]</scope>
    <source>
        <strain evidence="1">SCGC-AAA385M02</strain>
    </source>
</reference>